<evidence type="ECO:0000313" key="5">
    <source>
        <dbReference type="Proteomes" id="UP000366051"/>
    </source>
</evidence>
<organism evidence="4 5">
    <name type="scientific">Heliorestis convoluta</name>
    <dbReference type="NCBI Taxonomy" id="356322"/>
    <lineage>
        <taxon>Bacteria</taxon>
        <taxon>Bacillati</taxon>
        <taxon>Bacillota</taxon>
        <taxon>Clostridia</taxon>
        <taxon>Eubacteriales</taxon>
        <taxon>Heliobacteriaceae</taxon>
        <taxon>Heliorestis</taxon>
    </lineage>
</organism>
<name>A0A5Q2N359_9FIRM</name>
<keyword evidence="2 3" id="KW-0057">Aromatic amino acid biosynthesis</keyword>
<dbReference type="InterPro" id="IPR008243">
    <property type="entry name" value="Chorismate_mutase_AroH"/>
</dbReference>
<feature type="binding site" evidence="2">
    <location>
        <position position="9"/>
    </location>
    <ligand>
        <name>prephenate</name>
        <dbReference type="ChEBI" id="CHEBI:29934"/>
    </ligand>
</feature>
<dbReference type="NCBIfam" id="TIGR01796">
    <property type="entry name" value="CM_mono_aroH"/>
    <property type="match status" value="1"/>
</dbReference>
<feature type="binding site" evidence="2">
    <location>
        <position position="109"/>
    </location>
    <ligand>
        <name>prephenate</name>
        <dbReference type="ChEBI" id="CHEBI:29934"/>
    </ligand>
</feature>
<keyword evidence="2 3" id="KW-0028">Amino-acid biosynthesis</keyword>
<dbReference type="EMBL" id="CP045875">
    <property type="protein sequence ID" value="QGG49418.1"/>
    <property type="molecule type" value="Genomic_DNA"/>
</dbReference>
<dbReference type="SUPFAM" id="SSF55298">
    <property type="entry name" value="YjgF-like"/>
    <property type="match status" value="1"/>
</dbReference>
<dbReference type="EC" id="5.4.99.5" evidence="1 3"/>
<evidence type="ECO:0000256" key="3">
    <source>
        <dbReference type="PROSITE-ProRule" id="PRU00514"/>
    </source>
</evidence>
<reference evidence="5" key="1">
    <citation type="submission" date="2019-11" db="EMBL/GenBank/DDBJ databases">
        <title>Genome sequence of Heliorestis convoluta strain HH, an alkaliphilic and minimalistic phototrophic bacterium from a soda lake in Egypt.</title>
        <authorList>
            <person name="Dewey E.D."/>
            <person name="Stokes L.M."/>
            <person name="Burchell B.M."/>
            <person name="Shaffer K.N."/>
            <person name="Huntington A.M."/>
            <person name="Baker J.M."/>
            <person name="Nadendla S."/>
            <person name="Giglio M.G."/>
            <person name="Touchman J.W."/>
            <person name="Blankenship R.E."/>
            <person name="Madigan M.T."/>
            <person name="Sattley W.M."/>
        </authorList>
    </citation>
    <scope>NUCLEOTIDE SEQUENCE [LARGE SCALE GENOMIC DNA]</scope>
    <source>
        <strain evidence="5">HH</strain>
    </source>
</reference>
<proteinExistence type="predicted"/>
<protein>
    <recommendedName>
        <fullName evidence="1 3">chorismate mutase</fullName>
        <ecNumber evidence="1 3">5.4.99.5</ecNumber>
    </recommendedName>
</protein>
<dbReference type="Gene3D" id="3.30.1330.40">
    <property type="entry name" value="RutC-like"/>
    <property type="match status" value="1"/>
</dbReference>
<keyword evidence="5" id="KW-1185">Reference proteome</keyword>
<keyword evidence="3 4" id="KW-0413">Isomerase</keyword>
<dbReference type="GO" id="GO:0008652">
    <property type="term" value="P:amino acid biosynthetic process"/>
    <property type="evidence" value="ECO:0007669"/>
    <property type="project" value="UniProtKB-UniRule"/>
</dbReference>
<comment type="catalytic activity">
    <reaction evidence="3">
        <text>chorismate = prephenate</text>
        <dbReference type="Rhea" id="RHEA:13897"/>
        <dbReference type="ChEBI" id="CHEBI:29748"/>
        <dbReference type="ChEBI" id="CHEBI:29934"/>
        <dbReference type="EC" id="5.4.99.5"/>
    </reaction>
</comment>
<feature type="binding site" evidence="2">
    <location>
        <position position="91"/>
    </location>
    <ligand>
        <name>prephenate</name>
        <dbReference type="ChEBI" id="CHEBI:29934"/>
    </ligand>
</feature>
<dbReference type="PANTHER" id="PTHR21164">
    <property type="entry name" value="CHORISMATE MUTASE"/>
    <property type="match status" value="1"/>
</dbReference>
<evidence type="ECO:0000256" key="2">
    <source>
        <dbReference type="PIRSR" id="PIRSR005965-1"/>
    </source>
</evidence>
<accession>A0A5Q2N359</accession>
<dbReference type="PROSITE" id="PS51167">
    <property type="entry name" value="CHORISMATE_MUT_1"/>
    <property type="match status" value="1"/>
</dbReference>
<dbReference type="GO" id="GO:0009073">
    <property type="term" value="P:aromatic amino acid family biosynthetic process"/>
    <property type="evidence" value="ECO:0007669"/>
    <property type="project" value="UniProtKB-UniRule"/>
</dbReference>
<dbReference type="Proteomes" id="UP000366051">
    <property type="component" value="Chromosome"/>
</dbReference>
<dbReference type="CDD" id="cd02185">
    <property type="entry name" value="AroH"/>
    <property type="match status" value="1"/>
</dbReference>
<dbReference type="GO" id="GO:0046417">
    <property type="term" value="P:chorismate metabolic process"/>
    <property type="evidence" value="ECO:0007669"/>
    <property type="project" value="TreeGrafter"/>
</dbReference>
<gene>
    <name evidence="4" type="primary">aroH</name>
    <name evidence="4" type="ORF">FTV88_3353</name>
</gene>
<dbReference type="RefSeq" id="WP_207707887.1">
    <property type="nucleotide sequence ID" value="NZ_CP045875.1"/>
</dbReference>
<dbReference type="InterPro" id="IPR035959">
    <property type="entry name" value="RutC-like_sf"/>
</dbReference>
<dbReference type="Pfam" id="PF07736">
    <property type="entry name" value="CM_1"/>
    <property type="match status" value="1"/>
</dbReference>
<dbReference type="KEGG" id="hcv:FTV88_3353"/>
<dbReference type="PIRSF" id="PIRSF005965">
    <property type="entry name" value="Chor_mut_AroH"/>
    <property type="match status" value="1"/>
</dbReference>
<sequence>MTIYHRGLRGAISVEENTKEAIHEATRKLLLEMMRANDVQIEDIASVIFTATADLNADFPAYVAREMGFQSVPLLCAREMDVPGAMERCIRLLMHVNTTKKQEEVLHIYLGEAAKLRPDLVEKNKGRQEEL</sequence>
<evidence type="ECO:0000256" key="1">
    <source>
        <dbReference type="NCBIfam" id="TIGR01796"/>
    </source>
</evidence>
<dbReference type="UniPathway" id="UPA00120">
    <property type="reaction ID" value="UER00203"/>
</dbReference>
<dbReference type="PANTHER" id="PTHR21164:SF0">
    <property type="entry name" value="CHORISMATE MUTASE AROH"/>
    <property type="match status" value="1"/>
</dbReference>
<dbReference type="AlphaFoldDB" id="A0A5Q2N359"/>
<evidence type="ECO:0000313" key="4">
    <source>
        <dbReference type="EMBL" id="QGG49418.1"/>
    </source>
</evidence>
<dbReference type="GO" id="GO:0004106">
    <property type="term" value="F:chorismate mutase activity"/>
    <property type="evidence" value="ECO:0007669"/>
    <property type="project" value="UniProtKB-UniRule"/>
</dbReference>